<dbReference type="InterPro" id="IPR026045">
    <property type="entry name" value="Ferric-bd"/>
</dbReference>
<dbReference type="PIRSF" id="PIRSF002825">
    <property type="entry name" value="CfbpA"/>
    <property type="match status" value="1"/>
</dbReference>
<evidence type="ECO:0000256" key="2">
    <source>
        <dbReference type="ARBA" id="ARBA00022729"/>
    </source>
</evidence>
<accession>A0ABT9GWC3</accession>
<gene>
    <name evidence="3" type="ORF">Q3O60_03050</name>
</gene>
<dbReference type="RefSeq" id="WP_305892430.1">
    <property type="nucleotide sequence ID" value="NZ_JAUZVZ010000003.1"/>
</dbReference>
<keyword evidence="4" id="KW-1185">Reference proteome</keyword>
<evidence type="ECO:0000313" key="4">
    <source>
        <dbReference type="Proteomes" id="UP001231616"/>
    </source>
</evidence>
<dbReference type="Proteomes" id="UP001231616">
    <property type="component" value="Unassembled WGS sequence"/>
</dbReference>
<dbReference type="PANTHER" id="PTHR30006">
    <property type="entry name" value="THIAMINE-BINDING PERIPLASMIC PROTEIN-RELATED"/>
    <property type="match status" value="1"/>
</dbReference>
<reference evidence="3 4" key="1">
    <citation type="submission" date="2023-08" db="EMBL/GenBank/DDBJ databases">
        <authorList>
            <person name="Joshi A."/>
            <person name="Thite S."/>
        </authorList>
    </citation>
    <scope>NUCLEOTIDE SEQUENCE [LARGE SCALE GENOMIC DNA]</scope>
    <source>
        <strain evidence="3 4">AC40</strain>
    </source>
</reference>
<sequence>MSIRSMVVLWCSLIIVAWVQSAESWATEVNVYSARQEELIKPVLDRFSEQTGIRVNLITGNADELITRIASEGRNSPADLLITTDVGRLYRAKQQQLLQPLQSDFLNAQIPTHLRDEAGYWFGLTVRARPILYAVDRVDPTKLASLQDLTAAEWRGRICVRSSSHIYNQSLVASRLAHDGTEATEQWVRGVVANFARPPRGGDRDQIRALAAGVCDIAIANTYYLAGMMNDPRDQAAASQIKVLWPDQDSAGAHINISGAGLSAHAPNPQAGRQLLEFMLQAEAQQWYAEANHEYPVRTDVAYSETLQQFGSFKADTLPLERLGELNADALRLMDRARWR</sequence>
<dbReference type="InterPro" id="IPR006059">
    <property type="entry name" value="SBP"/>
</dbReference>
<proteinExistence type="inferred from homology"/>
<evidence type="ECO:0000256" key="1">
    <source>
        <dbReference type="ARBA" id="ARBA00008520"/>
    </source>
</evidence>
<dbReference type="EMBL" id="JAUZVZ010000003">
    <property type="protein sequence ID" value="MDP4535164.1"/>
    <property type="molecule type" value="Genomic_DNA"/>
</dbReference>
<comment type="similarity">
    <text evidence="1">Belongs to the bacterial solute-binding protein 1 family.</text>
</comment>
<keyword evidence="2" id="KW-0732">Signal</keyword>
<protein>
    <submittedName>
        <fullName evidence="3">Extracellular solute-binding protein</fullName>
    </submittedName>
</protein>
<evidence type="ECO:0000313" key="3">
    <source>
        <dbReference type="EMBL" id="MDP4535164.1"/>
    </source>
</evidence>
<dbReference type="Pfam" id="PF13416">
    <property type="entry name" value="SBP_bac_8"/>
    <property type="match status" value="1"/>
</dbReference>
<comment type="caution">
    <text evidence="3">The sequence shown here is derived from an EMBL/GenBank/DDBJ whole genome shotgun (WGS) entry which is preliminary data.</text>
</comment>
<name>A0ABT9GWC3_9GAMM</name>
<dbReference type="SUPFAM" id="SSF53850">
    <property type="entry name" value="Periplasmic binding protein-like II"/>
    <property type="match status" value="1"/>
</dbReference>
<organism evidence="3 4">
    <name type="scientific">Alkalimonas collagenimarina</name>
    <dbReference type="NCBI Taxonomy" id="400390"/>
    <lineage>
        <taxon>Bacteria</taxon>
        <taxon>Pseudomonadati</taxon>
        <taxon>Pseudomonadota</taxon>
        <taxon>Gammaproteobacteria</taxon>
        <taxon>Alkalimonas</taxon>
    </lineage>
</organism>
<dbReference type="Gene3D" id="3.40.190.10">
    <property type="entry name" value="Periplasmic binding protein-like II"/>
    <property type="match status" value="2"/>
</dbReference>
<dbReference type="PANTHER" id="PTHR30006:SF15">
    <property type="entry name" value="IRON-UTILIZATION PERIPLASMIC PROTEIN"/>
    <property type="match status" value="1"/>
</dbReference>